<dbReference type="CDD" id="cd08276">
    <property type="entry name" value="MDR7"/>
    <property type="match status" value="1"/>
</dbReference>
<gene>
    <name evidence="2" type="ORF">GCM10010151_40790</name>
</gene>
<accession>A0ABP3GJ35</accession>
<dbReference type="Pfam" id="PF00107">
    <property type="entry name" value="ADH_zinc_N"/>
    <property type="match status" value="1"/>
</dbReference>
<dbReference type="InterPro" id="IPR011032">
    <property type="entry name" value="GroES-like_sf"/>
</dbReference>
<protein>
    <submittedName>
        <fullName evidence="2">NAD(P)-dependent alcohol dehydrogenase</fullName>
    </submittedName>
</protein>
<dbReference type="Gene3D" id="3.90.180.10">
    <property type="entry name" value="Medium-chain alcohol dehydrogenases, catalytic domain"/>
    <property type="match status" value="1"/>
</dbReference>
<organism evidence="2 3">
    <name type="scientific">Actinoallomurus spadix</name>
    <dbReference type="NCBI Taxonomy" id="79912"/>
    <lineage>
        <taxon>Bacteria</taxon>
        <taxon>Bacillati</taxon>
        <taxon>Actinomycetota</taxon>
        <taxon>Actinomycetes</taxon>
        <taxon>Streptosporangiales</taxon>
        <taxon>Thermomonosporaceae</taxon>
        <taxon>Actinoallomurus</taxon>
    </lineage>
</organism>
<reference evidence="3" key="1">
    <citation type="journal article" date="2019" name="Int. J. Syst. Evol. Microbiol.">
        <title>The Global Catalogue of Microorganisms (GCM) 10K type strain sequencing project: providing services to taxonomists for standard genome sequencing and annotation.</title>
        <authorList>
            <consortium name="The Broad Institute Genomics Platform"/>
            <consortium name="The Broad Institute Genome Sequencing Center for Infectious Disease"/>
            <person name="Wu L."/>
            <person name="Ma J."/>
        </authorList>
    </citation>
    <scope>NUCLEOTIDE SEQUENCE [LARGE SCALE GENOMIC DNA]</scope>
    <source>
        <strain evidence="3">JCM 3146</strain>
    </source>
</reference>
<evidence type="ECO:0000259" key="1">
    <source>
        <dbReference type="SMART" id="SM00829"/>
    </source>
</evidence>
<keyword evidence="3" id="KW-1185">Reference proteome</keyword>
<dbReference type="InterPro" id="IPR052711">
    <property type="entry name" value="Zinc_ADH-like"/>
</dbReference>
<evidence type="ECO:0000313" key="2">
    <source>
        <dbReference type="EMBL" id="GAA0346978.1"/>
    </source>
</evidence>
<dbReference type="InterPro" id="IPR013154">
    <property type="entry name" value="ADH-like_N"/>
</dbReference>
<dbReference type="SUPFAM" id="SSF50129">
    <property type="entry name" value="GroES-like"/>
    <property type="match status" value="1"/>
</dbReference>
<dbReference type="PANTHER" id="PTHR45033:SF2">
    <property type="entry name" value="ZINC-TYPE ALCOHOL DEHYDROGENASE-LIKE PROTEIN C1773.06C"/>
    <property type="match status" value="1"/>
</dbReference>
<dbReference type="EMBL" id="BAAABM010000037">
    <property type="protein sequence ID" value="GAA0346978.1"/>
    <property type="molecule type" value="Genomic_DNA"/>
</dbReference>
<dbReference type="Gene3D" id="3.40.50.720">
    <property type="entry name" value="NAD(P)-binding Rossmann-like Domain"/>
    <property type="match status" value="1"/>
</dbReference>
<dbReference type="SMART" id="SM00829">
    <property type="entry name" value="PKS_ER"/>
    <property type="match status" value="1"/>
</dbReference>
<comment type="caution">
    <text evidence="2">The sequence shown here is derived from an EMBL/GenBank/DDBJ whole genome shotgun (WGS) entry which is preliminary data.</text>
</comment>
<dbReference type="Proteomes" id="UP001501822">
    <property type="component" value="Unassembled WGS sequence"/>
</dbReference>
<dbReference type="InterPro" id="IPR020843">
    <property type="entry name" value="ER"/>
</dbReference>
<dbReference type="SUPFAM" id="SSF51735">
    <property type="entry name" value="NAD(P)-binding Rossmann-fold domains"/>
    <property type="match status" value="1"/>
</dbReference>
<feature type="domain" description="Enoyl reductase (ER)" evidence="1">
    <location>
        <begin position="62"/>
        <end position="386"/>
    </location>
</feature>
<dbReference type="InterPro" id="IPR013149">
    <property type="entry name" value="ADH-like_C"/>
</dbReference>
<dbReference type="Pfam" id="PF08240">
    <property type="entry name" value="ADH_N"/>
    <property type="match status" value="1"/>
</dbReference>
<evidence type="ECO:0000313" key="3">
    <source>
        <dbReference type="Proteomes" id="UP001501822"/>
    </source>
</evidence>
<dbReference type="PANTHER" id="PTHR45033">
    <property type="match status" value="1"/>
</dbReference>
<name>A0ABP3GJ35_9ACTN</name>
<proteinExistence type="predicted"/>
<sequence>MVTRQLYRRSVRPAIPPGELPGVVAASQDHPAWAHTAPPCHRAAGDSERRSMKSYHLDTPGRGIAGLTVRDHARPEPGRGQVLVRLRASALGYRDLMVLAGDYPLPIRPGVVPGCEGAGEVVAVGEDVVRVAPGDRVAATVFPRWLDGPFRREDAAQLGTTIDGMLTEYTVLGEDALVPVAEHLSYEEAAALPLAAVTAWNALTTGGVPLPGDTVLTLGSGGVSLFVLQFAKLAGARVIVTTSSAAKAERLRALGADEVIDYRRNPAWSEEVRSLTGGRGADRVVDPAGPLEQSLKSVAVRGEVAFVGYRLSGAAGARPVDPGTLFTAGAVLRPVATGSRAHFLELNRAVAAHRLRPVIDRVFPFDQVPEALAYCEAGGGFGKVIIGHG</sequence>
<dbReference type="InterPro" id="IPR036291">
    <property type="entry name" value="NAD(P)-bd_dom_sf"/>
</dbReference>